<feature type="domain" description="N-acetyltransferase" evidence="2">
    <location>
        <begin position="11"/>
        <end position="97"/>
    </location>
</feature>
<dbReference type="PROSITE" id="PS51186">
    <property type="entry name" value="GNAT"/>
    <property type="match status" value="1"/>
</dbReference>
<dbReference type="InterPro" id="IPR016181">
    <property type="entry name" value="Acyl_CoA_acyltransferase"/>
</dbReference>
<proteinExistence type="predicted"/>
<evidence type="ECO:0000259" key="2">
    <source>
        <dbReference type="PROSITE" id="PS51729"/>
    </source>
</evidence>
<organism evidence="3 4">
    <name type="scientific">Actinocorallia libanotica</name>
    <dbReference type="NCBI Taxonomy" id="46162"/>
    <lineage>
        <taxon>Bacteria</taxon>
        <taxon>Bacillati</taxon>
        <taxon>Actinomycetota</taxon>
        <taxon>Actinomycetes</taxon>
        <taxon>Streptosporangiales</taxon>
        <taxon>Thermomonosporaceae</taxon>
        <taxon>Actinocorallia</taxon>
    </lineage>
</organism>
<dbReference type="InterPro" id="IPR000182">
    <property type="entry name" value="GNAT_dom"/>
</dbReference>
<dbReference type="InterPro" id="IPR045057">
    <property type="entry name" value="Gcn5-rel_NAT"/>
</dbReference>
<keyword evidence="4" id="KW-1185">Reference proteome</keyword>
<accession>A0ABN1RPR5</accession>
<dbReference type="Gene3D" id="3.40.630.30">
    <property type="match status" value="1"/>
</dbReference>
<name>A0ABN1RPR5_9ACTN</name>
<dbReference type="PROSITE" id="PS51729">
    <property type="entry name" value="GNAT_YJDJ"/>
    <property type="match status" value="1"/>
</dbReference>
<dbReference type="PANTHER" id="PTHR31435:SF10">
    <property type="entry name" value="BSR4717 PROTEIN"/>
    <property type="match status" value="1"/>
</dbReference>
<dbReference type="InterPro" id="IPR031165">
    <property type="entry name" value="GNAT_YJDJ"/>
</dbReference>
<dbReference type="Proteomes" id="UP001500665">
    <property type="component" value="Unassembled WGS sequence"/>
</dbReference>
<evidence type="ECO:0000313" key="4">
    <source>
        <dbReference type="Proteomes" id="UP001500665"/>
    </source>
</evidence>
<dbReference type="EMBL" id="BAAAHH010000025">
    <property type="protein sequence ID" value="GAA0961269.1"/>
    <property type="molecule type" value="Genomic_DNA"/>
</dbReference>
<evidence type="ECO:0000259" key="1">
    <source>
        <dbReference type="PROSITE" id="PS51186"/>
    </source>
</evidence>
<comment type="caution">
    <text evidence="3">The sequence shown here is derived from an EMBL/GenBank/DDBJ whole genome shotgun (WGS) entry which is preliminary data.</text>
</comment>
<dbReference type="SUPFAM" id="SSF55729">
    <property type="entry name" value="Acyl-CoA N-acyltransferases (Nat)"/>
    <property type="match status" value="1"/>
</dbReference>
<dbReference type="Pfam" id="PF14542">
    <property type="entry name" value="Acetyltransf_CG"/>
    <property type="match status" value="1"/>
</dbReference>
<gene>
    <name evidence="3" type="ORF">GCM10009550_53600</name>
</gene>
<dbReference type="RefSeq" id="WP_344243735.1">
    <property type="nucleotide sequence ID" value="NZ_BAAAHH010000025.1"/>
</dbReference>
<evidence type="ECO:0000313" key="3">
    <source>
        <dbReference type="EMBL" id="GAA0961269.1"/>
    </source>
</evidence>
<sequence>MAAEPSDVVVSDAPERKRFEAHIDGALAGFLEYIRNPGFVVYPHTEVDNAFEGRGVGGALARAALDDARARGIRVLATCPFVASWMRRHPEYTDLAYQSSGSAKD</sequence>
<dbReference type="PANTHER" id="PTHR31435">
    <property type="entry name" value="PROTEIN NATD1"/>
    <property type="match status" value="1"/>
</dbReference>
<feature type="domain" description="N-acetyltransferase" evidence="1">
    <location>
        <begin position="1"/>
        <end position="105"/>
    </location>
</feature>
<protein>
    <submittedName>
        <fullName evidence="3">GNAT family N-acetyltransferase</fullName>
    </submittedName>
</protein>
<reference evidence="3 4" key="1">
    <citation type="journal article" date="2019" name="Int. J. Syst. Evol. Microbiol.">
        <title>The Global Catalogue of Microorganisms (GCM) 10K type strain sequencing project: providing services to taxonomists for standard genome sequencing and annotation.</title>
        <authorList>
            <consortium name="The Broad Institute Genomics Platform"/>
            <consortium name="The Broad Institute Genome Sequencing Center for Infectious Disease"/>
            <person name="Wu L."/>
            <person name="Ma J."/>
        </authorList>
    </citation>
    <scope>NUCLEOTIDE SEQUENCE [LARGE SCALE GENOMIC DNA]</scope>
    <source>
        <strain evidence="3 4">JCM 10696</strain>
    </source>
</reference>